<dbReference type="Gene3D" id="1.20.1560.10">
    <property type="entry name" value="ABC transporter type 1, transmembrane domain"/>
    <property type="match status" value="1"/>
</dbReference>
<evidence type="ECO:0000313" key="11">
    <source>
        <dbReference type="EMBL" id="MBD1379664.1"/>
    </source>
</evidence>
<dbReference type="Pfam" id="PF00005">
    <property type="entry name" value="ABC_tran"/>
    <property type="match status" value="1"/>
</dbReference>
<dbReference type="RefSeq" id="WP_191156513.1">
    <property type="nucleotide sequence ID" value="NZ_JACXAI010000004.1"/>
</dbReference>
<dbReference type="InterPro" id="IPR017871">
    <property type="entry name" value="ABC_transporter-like_CS"/>
</dbReference>
<dbReference type="CDD" id="cd18554">
    <property type="entry name" value="ABC_6TM_Sav1866_like"/>
    <property type="match status" value="1"/>
</dbReference>
<protein>
    <submittedName>
        <fullName evidence="11">ABC transporter ATP-binding protein</fullName>
    </submittedName>
</protein>
<dbReference type="GO" id="GO:0005886">
    <property type="term" value="C:plasma membrane"/>
    <property type="evidence" value="ECO:0007669"/>
    <property type="project" value="UniProtKB-SubCell"/>
</dbReference>
<dbReference type="Pfam" id="PF00664">
    <property type="entry name" value="ABC_membrane"/>
    <property type="match status" value="1"/>
</dbReference>
<dbReference type="InterPro" id="IPR036640">
    <property type="entry name" value="ABC1_TM_sf"/>
</dbReference>
<dbReference type="GO" id="GO:0016887">
    <property type="term" value="F:ATP hydrolysis activity"/>
    <property type="evidence" value="ECO:0007669"/>
    <property type="project" value="InterPro"/>
</dbReference>
<dbReference type="InterPro" id="IPR011527">
    <property type="entry name" value="ABC1_TM_dom"/>
</dbReference>
<comment type="caution">
    <text evidence="11">The sequence shown here is derived from an EMBL/GenBank/DDBJ whole genome shotgun (WGS) entry which is preliminary data.</text>
</comment>
<keyword evidence="5 11" id="KW-0067">ATP-binding</keyword>
<keyword evidence="12" id="KW-1185">Reference proteome</keyword>
<evidence type="ECO:0000256" key="7">
    <source>
        <dbReference type="ARBA" id="ARBA00023136"/>
    </source>
</evidence>
<keyword evidence="6 8" id="KW-1133">Transmembrane helix</keyword>
<feature type="transmembrane region" description="Helical" evidence="8">
    <location>
        <begin position="21"/>
        <end position="39"/>
    </location>
</feature>
<reference evidence="11" key="1">
    <citation type="submission" date="2020-09" db="EMBL/GenBank/DDBJ databases">
        <title>A novel bacterium of genus Bacillus, isolated from South China Sea.</title>
        <authorList>
            <person name="Huang H."/>
            <person name="Mo K."/>
            <person name="Hu Y."/>
        </authorList>
    </citation>
    <scope>NUCLEOTIDE SEQUENCE</scope>
    <source>
        <strain evidence="11">IB182487</strain>
    </source>
</reference>
<evidence type="ECO:0000256" key="2">
    <source>
        <dbReference type="ARBA" id="ARBA00005417"/>
    </source>
</evidence>
<feature type="domain" description="ABC transporter" evidence="9">
    <location>
        <begin position="341"/>
        <end position="576"/>
    </location>
</feature>
<dbReference type="SUPFAM" id="SSF52540">
    <property type="entry name" value="P-loop containing nucleoside triphosphate hydrolases"/>
    <property type="match status" value="1"/>
</dbReference>
<proteinExistence type="inferred from homology"/>
<dbReference type="InterPro" id="IPR003593">
    <property type="entry name" value="AAA+_ATPase"/>
</dbReference>
<dbReference type="PANTHER" id="PTHR43394:SF1">
    <property type="entry name" value="ATP-BINDING CASSETTE SUB-FAMILY B MEMBER 10, MITOCHONDRIAL"/>
    <property type="match status" value="1"/>
</dbReference>
<dbReference type="FunFam" id="3.40.50.300:FF:000218">
    <property type="entry name" value="Multidrug ABC transporter ATP-binding protein"/>
    <property type="match status" value="1"/>
</dbReference>
<dbReference type="PROSITE" id="PS50893">
    <property type="entry name" value="ABC_TRANSPORTER_2"/>
    <property type="match status" value="1"/>
</dbReference>
<evidence type="ECO:0000256" key="1">
    <source>
        <dbReference type="ARBA" id="ARBA00004651"/>
    </source>
</evidence>
<dbReference type="CDD" id="cd03251">
    <property type="entry name" value="ABCC_MsbA"/>
    <property type="match status" value="1"/>
</dbReference>
<evidence type="ECO:0000259" key="10">
    <source>
        <dbReference type="PROSITE" id="PS50929"/>
    </source>
</evidence>
<evidence type="ECO:0000256" key="3">
    <source>
        <dbReference type="ARBA" id="ARBA00022692"/>
    </source>
</evidence>
<keyword evidence="4" id="KW-0547">Nucleotide-binding</keyword>
<gene>
    <name evidence="11" type="ORF">IC621_05420</name>
</gene>
<dbReference type="InterPro" id="IPR027417">
    <property type="entry name" value="P-loop_NTPase"/>
</dbReference>
<comment type="similarity">
    <text evidence="2">Belongs to the ABC transporter superfamily.</text>
</comment>
<evidence type="ECO:0000259" key="9">
    <source>
        <dbReference type="PROSITE" id="PS50893"/>
    </source>
</evidence>
<comment type="subcellular location">
    <subcellularLocation>
        <location evidence="1">Cell membrane</location>
        <topology evidence="1">Multi-pass membrane protein</topology>
    </subcellularLocation>
</comment>
<dbReference type="InterPro" id="IPR003439">
    <property type="entry name" value="ABC_transporter-like_ATP-bd"/>
</dbReference>
<evidence type="ECO:0000256" key="6">
    <source>
        <dbReference type="ARBA" id="ARBA00022989"/>
    </source>
</evidence>
<dbReference type="EMBL" id="JACXAI010000004">
    <property type="protein sequence ID" value="MBD1379664.1"/>
    <property type="molecule type" value="Genomic_DNA"/>
</dbReference>
<feature type="transmembrane region" description="Helical" evidence="8">
    <location>
        <begin position="135"/>
        <end position="160"/>
    </location>
</feature>
<evidence type="ECO:0000256" key="5">
    <source>
        <dbReference type="ARBA" id="ARBA00022840"/>
    </source>
</evidence>
<dbReference type="AlphaFoldDB" id="A0A926NA84"/>
<dbReference type="PANTHER" id="PTHR43394">
    <property type="entry name" value="ATP-DEPENDENT PERMEASE MDL1, MITOCHONDRIAL"/>
    <property type="match status" value="1"/>
</dbReference>
<evidence type="ECO:0000256" key="4">
    <source>
        <dbReference type="ARBA" id="ARBA00022741"/>
    </source>
</evidence>
<dbReference type="SUPFAM" id="SSF90123">
    <property type="entry name" value="ABC transporter transmembrane region"/>
    <property type="match status" value="1"/>
</dbReference>
<dbReference type="Gene3D" id="3.40.50.300">
    <property type="entry name" value="P-loop containing nucleotide triphosphate hydrolases"/>
    <property type="match status" value="1"/>
</dbReference>
<dbReference type="PROSITE" id="PS00211">
    <property type="entry name" value="ABC_TRANSPORTER_1"/>
    <property type="match status" value="1"/>
</dbReference>
<evidence type="ECO:0000313" key="12">
    <source>
        <dbReference type="Proteomes" id="UP000626844"/>
    </source>
</evidence>
<dbReference type="InterPro" id="IPR039421">
    <property type="entry name" value="Type_1_exporter"/>
</dbReference>
<feature type="transmembrane region" description="Helical" evidence="8">
    <location>
        <begin position="166"/>
        <end position="183"/>
    </location>
</feature>
<name>A0A926NA84_9BACI</name>
<feature type="domain" description="ABC transmembrane type-1" evidence="10">
    <location>
        <begin position="19"/>
        <end position="307"/>
    </location>
</feature>
<feature type="transmembrane region" description="Helical" evidence="8">
    <location>
        <begin position="59"/>
        <end position="78"/>
    </location>
</feature>
<keyword evidence="3 8" id="KW-0812">Transmembrane</keyword>
<dbReference type="GO" id="GO:0005524">
    <property type="term" value="F:ATP binding"/>
    <property type="evidence" value="ECO:0007669"/>
    <property type="project" value="UniProtKB-KW"/>
</dbReference>
<dbReference type="PROSITE" id="PS50929">
    <property type="entry name" value="ABC_TM1F"/>
    <property type="match status" value="1"/>
</dbReference>
<keyword evidence="7 8" id="KW-0472">Membrane</keyword>
<dbReference type="Proteomes" id="UP000626844">
    <property type="component" value="Unassembled WGS sequence"/>
</dbReference>
<evidence type="ECO:0000256" key="8">
    <source>
        <dbReference type="SAM" id="Phobius"/>
    </source>
</evidence>
<dbReference type="GO" id="GO:0015421">
    <property type="term" value="F:ABC-type oligopeptide transporter activity"/>
    <property type="evidence" value="ECO:0007669"/>
    <property type="project" value="TreeGrafter"/>
</dbReference>
<accession>A0A926NA84</accession>
<sequence>MGSMRRYMAFVKPYKWQIFGTISIGILKFAIPLAIPLLLKYVVDDILQGNLSADEKTSRLFMIMGIVFLVFTVLRPPVEYYRQYFGQWVGSKILYDIRNQLFTHLQKLSLRYYANTRAGEIISRVINDVEQTKNFVIVGLMNVWLDIITILIAIIIMLFLDIKLTLVSIVLFPLYGLSVKYFYKKLRDLTRVRSQALAEVQGHLHERVQGMPVIRSFAIEDHQQQKFDEENSNFLQKALKHTDWNAKTFAVVNTITDLAPLLVITYAGYQVIQRNLTIGEMVAFIGYIERLYNPLRRLVNSSTILTQAVASMDRVFELMDEKYDIKDKPDPIEAKNLKGNVEFDHVTFRYQEDEPVALQDVCLHVKPGETVAFVGMSGGGKSTLVSLIPRFYDVTSGRIVIDGHDIRDYRAQSLRDQIGMVLQDSFLFSDSIKENILVGKPDASEEEIIEAAKAANAHEFILKLPKGYDTPVGERGVKLSGGQKQRISIARVFLKNPPLLILDEATSALDLESEHLIQEALEQLAKDRTTFIVAHRLSTITHADKIVVIENGRIMETGQHFELMASQDGAYKRLFDIQMLD</sequence>
<dbReference type="SMART" id="SM00382">
    <property type="entry name" value="AAA"/>
    <property type="match status" value="1"/>
</dbReference>
<organism evidence="11 12">
    <name type="scientific">Metabacillus arenae</name>
    <dbReference type="NCBI Taxonomy" id="2771434"/>
    <lineage>
        <taxon>Bacteria</taxon>
        <taxon>Bacillati</taxon>
        <taxon>Bacillota</taxon>
        <taxon>Bacilli</taxon>
        <taxon>Bacillales</taxon>
        <taxon>Bacillaceae</taxon>
        <taxon>Metabacillus</taxon>
    </lineage>
</organism>